<evidence type="ECO:0000313" key="5">
    <source>
        <dbReference type="Proteomes" id="UP000663760"/>
    </source>
</evidence>
<dbReference type="FunFam" id="1.25.40.10:FF:000348">
    <property type="entry name" value="Pentatricopeptide repeat-containing protein chloroplastic"/>
    <property type="match status" value="1"/>
</dbReference>
<reference evidence="4" key="1">
    <citation type="submission" date="2020-02" db="EMBL/GenBank/DDBJ databases">
        <authorList>
            <person name="Scholz U."/>
            <person name="Mascher M."/>
            <person name="Fiebig A."/>
        </authorList>
    </citation>
    <scope>NUCLEOTIDE SEQUENCE</scope>
</reference>
<dbReference type="GO" id="GO:0008270">
    <property type="term" value="F:zinc ion binding"/>
    <property type="evidence" value="ECO:0007669"/>
    <property type="project" value="InterPro"/>
</dbReference>
<dbReference type="InterPro" id="IPR046960">
    <property type="entry name" value="PPR_At4g14850-like_plant"/>
</dbReference>
<dbReference type="PANTHER" id="PTHR47926:SF436">
    <property type="entry name" value="PENTATRICOPEPTIDE REPEAT-CONTAINING PROTEIN ELI1, CHLOROPLASTIC-LIKE ISOFORM X2"/>
    <property type="match status" value="1"/>
</dbReference>
<keyword evidence="5" id="KW-1185">Reference proteome</keyword>
<dbReference type="InterPro" id="IPR032867">
    <property type="entry name" value="DYW_dom"/>
</dbReference>
<dbReference type="GO" id="GO:0009451">
    <property type="term" value="P:RNA modification"/>
    <property type="evidence" value="ECO:0007669"/>
    <property type="project" value="InterPro"/>
</dbReference>
<dbReference type="EMBL" id="LR746270">
    <property type="protein sequence ID" value="CAA7399893.1"/>
    <property type="molecule type" value="Genomic_DNA"/>
</dbReference>
<dbReference type="PROSITE" id="PS51375">
    <property type="entry name" value="PPR"/>
    <property type="match status" value="2"/>
</dbReference>
<dbReference type="Proteomes" id="UP000663760">
    <property type="component" value="Chromosome 7"/>
</dbReference>
<name>A0A7I8KQ01_SPIIN</name>
<dbReference type="AlphaFoldDB" id="A0A7I8KQ01"/>
<evidence type="ECO:0000256" key="1">
    <source>
        <dbReference type="ARBA" id="ARBA00022737"/>
    </source>
</evidence>
<dbReference type="FunFam" id="1.25.40.10:FF:000184">
    <property type="entry name" value="Pentatricopeptide repeat-containing protein, chloroplastic"/>
    <property type="match status" value="1"/>
</dbReference>
<evidence type="ECO:0000313" key="4">
    <source>
        <dbReference type="EMBL" id="CAA7399893.1"/>
    </source>
</evidence>
<keyword evidence="1" id="KW-0677">Repeat</keyword>
<evidence type="ECO:0000256" key="2">
    <source>
        <dbReference type="PROSITE-ProRule" id="PRU00708"/>
    </source>
</evidence>
<sequence>MRGTVKLISSSHPSLNLSHPTPDCFVWNTLIKAGGTSATTAAAALLVYIRMRRHSVSPDLYTFPFLLQSFSTPSHLPSGRRLHGHLLLSGFISDAFVQNSLINMYSTCGDLEEAQKLFGEVPRPDLPTWNSIIKAHLRRGAIEAAAQLFEEMPERNVVSWTCMIDGLAKCGDDRRALELFREMQGMCGAAPNEFTMSAVLSACGRLGALEHGKWAHAFIRRRCMRVDAVLGTCLIDMYAKCGSIERASQVFDAMDARDRDVPAWSAMIAGLALHGRTGESVALFDQMVARGVTPNGVTFLGVLCACAHAGRAEQGAALFRRMSVDFGISPSIQHYGCMVDLYARAGLVRRALELVESMPMEPDVLIWGALLSGSSLHGAVGTCEFSLTKLIALEPLNSGAYVLLSNLYAKLGRWPAARQVRGLMEARGVRKPPGCSLVELGGTIYEFSAGDDAYPESDQIRRMLGEMMRRLREAGYVANTGEALLDLDEEGREAALALHSEKLALAFCFLKTEPGTPLRVVKNLRMCGDCHAAFKLVAELYEREIVVRDCSRFHHFSCGLCSCGDYW</sequence>
<dbReference type="Pfam" id="PF14432">
    <property type="entry name" value="DYW_deaminase"/>
    <property type="match status" value="1"/>
</dbReference>
<organism evidence="4 5">
    <name type="scientific">Spirodela intermedia</name>
    <name type="common">Intermediate duckweed</name>
    <dbReference type="NCBI Taxonomy" id="51605"/>
    <lineage>
        <taxon>Eukaryota</taxon>
        <taxon>Viridiplantae</taxon>
        <taxon>Streptophyta</taxon>
        <taxon>Embryophyta</taxon>
        <taxon>Tracheophyta</taxon>
        <taxon>Spermatophyta</taxon>
        <taxon>Magnoliopsida</taxon>
        <taxon>Liliopsida</taxon>
        <taxon>Araceae</taxon>
        <taxon>Lemnoideae</taxon>
        <taxon>Spirodela</taxon>
    </lineage>
</organism>
<feature type="domain" description="DYW" evidence="3">
    <location>
        <begin position="475"/>
        <end position="567"/>
    </location>
</feature>
<dbReference type="NCBIfam" id="TIGR00756">
    <property type="entry name" value="PPR"/>
    <property type="match status" value="4"/>
</dbReference>
<dbReference type="OrthoDB" id="185373at2759"/>
<dbReference type="Pfam" id="PF20431">
    <property type="entry name" value="E_motif"/>
    <property type="match status" value="1"/>
</dbReference>
<evidence type="ECO:0000259" key="3">
    <source>
        <dbReference type="Pfam" id="PF14432"/>
    </source>
</evidence>
<dbReference type="PANTHER" id="PTHR47926">
    <property type="entry name" value="PENTATRICOPEPTIDE REPEAT-CONTAINING PROTEIN"/>
    <property type="match status" value="1"/>
</dbReference>
<feature type="repeat" description="PPR" evidence="2">
    <location>
        <begin position="125"/>
        <end position="159"/>
    </location>
</feature>
<proteinExistence type="predicted"/>
<gene>
    <name evidence="4" type="ORF">SI8410_07010563</name>
</gene>
<dbReference type="GO" id="GO:0003723">
    <property type="term" value="F:RNA binding"/>
    <property type="evidence" value="ECO:0007669"/>
    <property type="project" value="InterPro"/>
</dbReference>
<feature type="repeat" description="PPR" evidence="2">
    <location>
        <begin position="260"/>
        <end position="294"/>
    </location>
</feature>
<accession>A0A7I8KQ01</accession>
<dbReference type="Pfam" id="PF13041">
    <property type="entry name" value="PPR_2"/>
    <property type="match status" value="2"/>
</dbReference>
<dbReference type="InterPro" id="IPR046848">
    <property type="entry name" value="E_motif"/>
</dbReference>
<dbReference type="InterPro" id="IPR011990">
    <property type="entry name" value="TPR-like_helical_dom_sf"/>
</dbReference>
<dbReference type="Gene3D" id="1.25.40.10">
    <property type="entry name" value="Tetratricopeptide repeat domain"/>
    <property type="match status" value="3"/>
</dbReference>
<protein>
    <recommendedName>
        <fullName evidence="3">DYW domain-containing protein</fullName>
    </recommendedName>
</protein>
<dbReference type="InterPro" id="IPR002885">
    <property type="entry name" value="PPR_rpt"/>
</dbReference>
<dbReference type="Pfam" id="PF01535">
    <property type="entry name" value="PPR"/>
    <property type="match status" value="3"/>
</dbReference>